<name>A0A1H5S815_9BACT</name>
<dbReference type="Proteomes" id="UP000236728">
    <property type="component" value="Unassembled WGS sequence"/>
</dbReference>
<reference evidence="1 2" key="1">
    <citation type="submission" date="2016-10" db="EMBL/GenBank/DDBJ databases">
        <authorList>
            <person name="de Groot N.N."/>
        </authorList>
    </citation>
    <scope>NUCLEOTIDE SEQUENCE [LARGE SCALE GENOMIC DNA]</scope>
    <source>
        <strain evidence="1 2">DSM 22489</strain>
    </source>
</reference>
<proteinExistence type="predicted"/>
<evidence type="ECO:0000313" key="1">
    <source>
        <dbReference type="EMBL" id="SEF45947.1"/>
    </source>
</evidence>
<accession>A0A1H5S815</accession>
<dbReference type="AlphaFoldDB" id="A0A1H5S815"/>
<gene>
    <name evidence="1" type="ORF">SAMN05421819_0085</name>
</gene>
<dbReference type="EMBL" id="FNVA01000001">
    <property type="protein sequence ID" value="SEF45947.1"/>
    <property type="molecule type" value="Genomic_DNA"/>
</dbReference>
<organism evidence="1 2">
    <name type="scientific">Bryocella elongata</name>
    <dbReference type="NCBI Taxonomy" id="863522"/>
    <lineage>
        <taxon>Bacteria</taxon>
        <taxon>Pseudomonadati</taxon>
        <taxon>Acidobacteriota</taxon>
        <taxon>Terriglobia</taxon>
        <taxon>Terriglobales</taxon>
        <taxon>Acidobacteriaceae</taxon>
        <taxon>Bryocella</taxon>
    </lineage>
</organism>
<keyword evidence="2" id="KW-1185">Reference proteome</keyword>
<evidence type="ECO:0000313" key="2">
    <source>
        <dbReference type="Proteomes" id="UP000236728"/>
    </source>
</evidence>
<sequence>MQLTVEIPDSLADQLKAAGMDPARIALEAWRDSVADADAREAIRQAREDVQAGRTVPLHQGFAQFREKHGLDR</sequence>
<protein>
    <submittedName>
        <fullName evidence="1">Uncharacterized protein</fullName>
    </submittedName>
</protein>